<gene>
    <name evidence="2" type="primary">NRXN1A_5</name>
    <name evidence="2" type="ORF">GOODEAATRI_003014</name>
</gene>
<sequence length="80" mass="8822">MIVCAYVCSYCSIPVSSYLHYVSDLGNGAHLIKGNSNKPLSDNQWHNVIISRDTNNLHTVKIDTKITTQTTSGAKNLDLK</sequence>
<comment type="caution">
    <text evidence="2">The sequence shown here is derived from an EMBL/GenBank/DDBJ whole genome shotgun (WGS) entry which is preliminary data.</text>
</comment>
<reference evidence="2 3" key="1">
    <citation type="submission" date="2021-06" db="EMBL/GenBank/DDBJ databases">
        <authorList>
            <person name="Palmer J.M."/>
        </authorList>
    </citation>
    <scope>NUCLEOTIDE SEQUENCE [LARGE SCALE GENOMIC DNA]</scope>
    <source>
        <strain evidence="2 3">GA_2019</strain>
        <tissue evidence="2">Muscle</tissue>
    </source>
</reference>
<keyword evidence="3" id="KW-1185">Reference proteome</keyword>
<evidence type="ECO:0000313" key="2">
    <source>
        <dbReference type="EMBL" id="MEQ2180613.1"/>
    </source>
</evidence>
<protein>
    <submittedName>
        <fullName evidence="2">Neurexin-1a</fullName>
    </submittedName>
</protein>
<accession>A0ABV0PB04</accession>
<dbReference type="InterPro" id="IPR013320">
    <property type="entry name" value="ConA-like_dom_sf"/>
</dbReference>
<organism evidence="2 3">
    <name type="scientific">Goodea atripinnis</name>
    <dbReference type="NCBI Taxonomy" id="208336"/>
    <lineage>
        <taxon>Eukaryota</taxon>
        <taxon>Metazoa</taxon>
        <taxon>Chordata</taxon>
        <taxon>Craniata</taxon>
        <taxon>Vertebrata</taxon>
        <taxon>Euteleostomi</taxon>
        <taxon>Actinopterygii</taxon>
        <taxon>Neopterygii</taxon>
        <taxon>Teleostei</taxon>
        <taxon>Neoteleostei</taxon>
        <taxon>Acanthomorphata</taxon>
        <taxon>Ovalentaria</taxon>
        <taxon>Atherinomorphae</taxon>
        <taxon>Cyprinodontiformes</taxon>
        <taxon>Goodeidae</taxon>
        <taxon>Goodea</taxon>
    </lineage>
</organism>
<proteinExistence type="predicted"/>
<feature type="domain" description="Laminin G" evidence="1">
    <location>
        <begin position="16"/>
        <end position="77"/>
    </location>
</feature>
<name>A0ABV0PB04_9TELE</name>
<dbReference type="Gene3D" id="2.60.120.200">
    <property type="match status" value="1"/>
</dbReference>
<dbReference type="SUPFAM" id="SSF49899">
    <property type="entry name" value="Concanavalin A-like lectins/glucanases"/>
    <property type="match status" value="1"/>
</dbReference>
<feature type="non-terminal residue" evidence="2">
    <location>
        <position position="80"/>
    </location>
</feature>
<dbReference type="InterPro" id="IPR001791">
    <property type="entry name" value="Laminin_G"/>
</dbReference>
<dbReference type="EMBL" id="JAHRIO010070078">
    <property type="protein sequence ID" value="MEQ2180613.1"/>
    <property type="molecule type" value="Genomic_DNA"/>
</dbReference>
<evidence type="ECO:0000259" key="1">
    <source>
        <dbReference type="Pfam" id="PF02210"/>
    </source>
</evidence>
<dbReference type="Pfam" id="PF02210">
    <property type="entry name" value="Laminin_G_2"/>
    <property type="match status" value="1"/>
</dbReference>
<evidence type="ECO:0000313" key="3">
    <source>
        <dbReference type="Proteomes" id="UP001476798"/>
    </source>
</evidence>
<dbReference type="Proteomes" id="UP001476798">
    <property type="component" value="Unassembled WGS sequence"/>
</dbReference>